<reference evidence="1" key="1">
    <citation type="journal article" date="2019" name="bioRxiv">
        <title>The Genome of the Zebra Mussel, Dreissena polymorpha: A Resource for Invasive Species Research.</title>
        <authorList>
            <person name="McCartney M.A."/>
            <person name="Auch B."/>
            <person name="Kono T."/>
            <person name="Mallez S."/>
            <person name="Zhang Y."/>
            <person name="Obille A."/>
            <person name="Becker A."/>
            <person name="Abrahante J.E."/>
            <person name="Garbe J."/>
            <person name="Badalamenti J.P."/>
            <person name="Herman A."/>
            <person name="Mangelson H."/>
            <person name="Liachko I."/>
            <person name="Sullivan S."/>
            <person name="Sone E.D."/>
            <person name="Koren S."/>
            <person name="Silverstein K.A.T."/>
            <person name="Beckman K.B."/>
            <person name="Gohl D.M."/>
        </authorList>
    </citation>
    <scope>NUCLEOTIDE SEQUENCE</scope>
    <source>
        <strain evidence="1">Duluth1</strain>
        <tissue evidence="1">Whole animal</tissue>
    </source>
</reference>
<evidence type="ECO:0000313" key="1">
    <source>
        <dbReference type="EMBL" id="KAH3741432.1"/>
    </source>
</evidence>
<dbReference type="Proteomes" id="UP000828390">
    <property type="component" value="Unassembled WGS sequence"/>
</dbReference>
<dbReference type="EMBL" id="JAIWYP010000011">
    <property type="protein sequence ID" value="KAH3741432.1"/>
    <property type="molecule type" value="Genomic_DNA"/>
</dbReference>
<proteinExistence type="predicted"/>
<sequence>MVCACALACSGLRLSWRGIHEGDGVVEFPTGHHTNNAVLAAKDKVCLFFC</sequence>
<name>A0A9D4DB29_DREPO</name>
<organism evidence="1 2">
    <name type="scientific">Dreissena polymorpha</name>
    <name type="common">Zebra mussel</name>
    <name type="synonym">Mytilus polymorpha</name>
    <dbReference type="NCBI Taxonomy" id="45954"/>
    <lineage>
        <taxon>Eukaryota</taxon>
        <taxon>Metazoa</taxon>
        <taxon>Spiralia</taxon>
        <taxon>Lophotrochozoa</taxon>
        <taxon>Mollusca</taxon>
        <taxon>Bivalvia</taxon>
        <taxon>Autobranchia</taxon>
        <taxon>Heteroconchia</taxon>
        <taxon>Euheterodonta</taxon>
        <taxon>Imparidentia</taxon>
        <taxon>Neoheterodontei</taxon>
        <taxon>Myida</taxon>
        <taxon>Dreissenoidea</taxon>
        <taxon>Dreissenidae</taxon>
        <taxon>Dreissena</taxon>
    </lineage>
</organism>
<accession>A0A9D4DB29</accession>
<comment type="caution">
    <text evidence="1">The sequence shown here is derived from an EMBL/GenBank/DDBJ whole genome shotgun (WGS) entry which is preliminary data.</text>
</comment>
<keyword evidence="2" id="KW-1185">Reference proteome</keyword>
<dbReference type="AlphaFoldDB" id="A0A9D4DB29"/>
<reference evidence="1" key="2">
    <citation type="submission" date="2020-11" db="EMBL/GenBank/DDBJ databases">
        <authorList>
            <person name="McCartney M.A."/>
            <person name="Auch B."/>
            <person name="Kono T."/>
            <person name="Mallez S."/>
            <person name="Becker A."/>
            <person name="Gohl D.M."/>
            <person name="Silverstein K.A.T."/>
            <person name="Koren S."/>
            <person name="Bechman K.B."/>
            <person name="Herman A."/>
            <person name="Abrahante J.E."/>
            <person name="Garbe J."/>
        </authorList>
    </citation>
    <scope>NUCLEOTIDE SEQUENCE</scope>
    <source>
        <strain evidence="1">Duluth1</strain>
        <tissue evidence="1">Whole animal</tissue>
    </source>
</reference>
<evidence type="ECO:0000313" key="2">
    <source>
        <dbReference type="Proteomes" id="UP000828390"/>
    </source>
</evidence>
<protein>
    <submittedName>
        <fullName evidence="1">Uncharacterized protein</fullName>
    </submittedName>
</protein>
<gene>
    <name evidence="1" type="ORF">DPMN_048157</name>
</gene>